<protein>
    <submittedName>
        <fullName evidence="1">Uncharacterized protein</fullName>
    </submittedName>
</protein>
<evidence type="ECO:0000313" key="1">
    <source>
        <dbReference type="EMBL" id="KKN21089.1"/>
    </source>
</evidence>
<organism evidence="1">
    <name type="scientific">marine sediment metagenome</name>
    <dbReference type="NCBI Taxonomy" id="412755"/>
    <lineage>
        <taxon>unclassified sequences</taxon>
        <taxon>metagenomes</taxon>
        <taxon>ecological metagenomes</taxon>
    </lineage>
</organism>
<dbReference type="AlphaFoldDB" id="A0A0F9NT85"/>
<gene>
    <name evidence="1" type="ORF">LCGC14_0929150</name>
</gene>
<reference evidence="1" key="1">
    <citation type="journal article" date="2015" name="Nature">
        <title>Complex archaea that bridge the gap between prokaryotes and eukaryotes.</title>
        <authorList>
            <person name="Spang A."/>
            <person name="Saw J.H."/>
            <person name="Jorgensen S.L."/>
            <person name="Zaremba-Niedzwiedzka K."/>
            <person name="Martijn J."/>
            <person name="Lind A.E."/>
            <person name="van Eijk R."/>
            <person name="Schleper C."/>
            <person name="Guy L."/>
            <person name="Ettema T.J."/>
        </authorList>
    </citation>
    <scope>NUCLEOTIDE SEQUENCE</scope>
</reference>
<comment type="caution">
    <text evidence="1">The sequence shown here is derived from an EMBL/GenBank/DDBJ whole genome shotgun (WGS) entry which is preliminary data.</text>
</comment>
<dbReference type="EMBL" id="LAZR01003181">
    <property type="protein sequence ID" value="KKN21089.1"/>
    <property type="molecule type" value="Genomic_DNA"/>
</dbReference>
<accession>A0A0F9NT85</accession>
<sequence length="49" mass="5570">MAVTIMTKGKLDTKKHYCQQCKKEMGFEYFLGAVCGACCRKNHKRVAGR</sequence>
<proteinExistence type="predicted"/>
<name>A0A0F9NT85_9ZZZZ</name>